<dbReference type="PANTHER" id="PTHR10758">
    <property type="entry name" value="26S PROTEASOME NON-ATPASE REGULATORY SUBUNIT 3/COP9 SIGNALOSOME COMPLEX SUBUNIT 3"/>
    <property type="match status" value="1"/>
</dbReference>
<evidence type="ECO:0000256" key="5">
    <source>
        <dbReference type="ARBA" id="ARBA00022490"/>
    </source>
</evidence>
<accession>A0A7R9ELP5</accession>
<keyword evidence="5" id="KW-0963">Cytoplasm</keyword>
<evidence type="ECO:0000313" key="10">
    <source>
        <dbReference type="EMBL" id="CAD7437496.1"/>
    </source>
</evidence>
<organism evidence="10">
    <name type="scientific">Timema bartmani</name>
    <dbReference type="NCBI Taxonomy" id="61472"/>
    <lineage>
        <taxon>Eukaryota</taxon>
        <taxon>Metazoa</taxon>
        <taxon>Ecdysozoa</taxon>
        <taxon>Arthropoda</taxon>
        <taxon>Hexapoda</taxon>
        <taxon>Insecta</taxon>
        <taxon>Pterygota</taxon>
        <taxon>Neoptera</taxon>
        <taxon>Polyneoptera</taxon>
        <taxon>Phasmatodea</taxon>
        <taxon>Timematodea</taxon>
        <taxon>Timematoidea</taxon>
        <taxon>Timematidae</taxon>
        <taxon>Timema</taxon>
    </lineage>
</organism>
<dbReference type="SUPFAM" id="SSF46785">
    <property type="entry name" value="Winged helix' DNA-binding domain"/>
    <property type="match status" value="1"/>
</dbReference>
<evidence type="ECO:0000256" key="6">
    <source>
        <dbReference type="ARBA" id="ARBA00022790"/>
    </source>
</evidence>
<dbReference type="Gene3D" id="1.25.40.570">
    <property type="match status" value="1"/>
</dbReference>
<dbReference type="PANTHER" id="PTHR10758:SF1">
    <property type="entry name" value="COP9 SIGNALOSOME COMPLEX SUBUNIT 3"/>
    <property type="match status" value="1"/>
</dbReference>
<proteinExistence type="inferred from homology"/>
<feature type="compositionally biased region" description="Polar residues" evidence="8">
    <location>
        <begin position="474"/>
        <end position="494"/>
    </location>
</feature>
<sequence>MASGLEQFVNNVRSLSAQVTNEATRRVLRIVPYFNNDIVCTVTSQATRQVLCVVAYFNHDIVFTVNRVEMGNFRELCEQLSKLTEVLMKNSQHLDNVLETLDLQQHSLGVLAVLCVKLSLPAPSATPDHHEILFAQVQEFIIGCNGEQVRFAPDTYAELCHLLTNSLVELKTPLRGIDLLRRAIHKIQLFDSQLTSVHADLCQLCLLAKCFKPALDILNIDVTSISQEGNQFDAKYFLLYYYYGGMIYAAMKNYDRALYFFEVAITTPALAVSHVMLEAYKKYILVSLILHGRVQSIPKYTSQVVGRFIKPLSQSYHDLASAYFTNNSDDLRALINKYQEPFTRDSNMGLCKQVLASLYKKNIQRLTKTFLTLSLSDVASRVQLSGPLEAEKYILNMIEDGEIFATINQKDGMVIFHDDPEKYNSPDMLRSLEEEMAVCTDLDRKIQSMEEDIMVNPQFVKKSCGAQDDELPLASTQSSKYLPNKQETPAPYTQ</sequence>
<gene>
    <name evidence="10" type="ORF">TBIB3V08_LOCUS106</name>
</gene>
<dbReference type="InterPro" id="IPR050756">
    <property type="entry name" value="CSN3"/>
</dbReference>
<feature type="region of interest" description="Disordered" evidence="8">
    <location>
        <begin position="466"/>
        <end position="494"/>
    </location>
</feature>
<keyword evidence="7" id="KW-0539">Nucleus</keyword>
<evidence type="ECO:0000256" key="3">
    <source>
        <dbReference type="ARBA" id="ARBA00007084"/>
    </source>
</evidence>
<dbReference type="Pfam" id="PF22788">
    <property type="entry name" value="COP9_hel_rpt"/>
    <property type="match status" value="1"/>
</dbReference>
<dbReference type="FunFam" id="1.25.40.570:FF:000008">
    <property type="entry name" value="COP9 signalosome complex subunit 3"/>
    <property type="match status" value="1"/>
</dbReference>
<dbReference type="AlphaFoldDB" id="A0A7R9ELP5"/>
<feature type="domain" description="PCI" evidence="9">
    <location>
        <begin position="256"/>
        <end position="421"/>
    </location>
</feature>
<dbReference type="GO" id="GO:0005737">
    <property type="term" value="C:cytoplasm"/>
    <property type="evidence" value="ECO:0007669"/>
    <property type="project" value="UniProtKB-SubCell"/>
</dbReference>
<dbReference type="EMBL" id="OD564276">
    <property type="protein sequence ID" value="CAD7437496.1"/>
    <property type="molecule type" value="Genomic_DNA"/>
</dbReference>
<dbReference type="SMART" id="SM00088">
    <property type="entry name" value="PINT"/>
    <property type="match status" value="1"/>
</dbReference>
<evidence type="ECO:0000256" key="2">
    <source>
        <dbReference type="ARBA" id="ARBA00004496"/>
    </source>
</evidence>
<evidence type="ECO:0000259" key="9">
    <source>
        <dbReference type="PROSITE" id="PS50250"/>
    </source>
</evidence>
<reference evidence="10" key="1">
    <citation type="submission" date="2020-11" db="EMBL/GenBank/DDBJ databases">
        <authorList>
            <person name="Tran Van P."/>
        </authorList>
    </citation>
    <scope>NUCLEOTIDE SEQUENCE</scope>
</reference>
<evidence type="ECO:0000256" key="7">
    <source>
        <dbReference type="ARBA" id="ARBA00023242"/>
    </source>
</evidence>
<dbReference type="GO" id="GO:0006511">
    <property type="term" value="P:ubiquitin-dependent protein catabolic process"/>
    <property type="evidence" value="ECO:0007669"/>
    <property type="project" value="TreeGrafter"/>
</dbReference>
<evidence type="ECO:0000256" key="8">
    <source>
        <dbReference type="SAM" id="MobiDB-lite"/>
    </source>
</evidence>
<evidence type="ECO:0000256" key="1">
    <source>
        <dbReference type="ARBA" id="ARBA00004123"/>
    </source>
</evidence>
<dbReference type="GO" id="GO:0008180">
    <property type="term" value="C:COP9 signalosome"/>
    <property type="evidence" value="ECO:0007669"/>
    <property type="project" value="UniProtKB-KW"/>
</dbReference>
<dbReference type="InterPro" id="IPR000717">
    <property type="entry name" value="PCI_dom"/>
</dbReference>
<dbReference type="InterPro" id="IPR036390">
    <property type="entry name" value="WH_DNA-bd_sf"/>
</dbReference>
<dbReference type="FunFam" id="1.10.10.10:FF:000354">
    <property type="entry name" value="COP9 signalosome complex subunit 3"/>
    <property type="match status" value="1"/>
</dbReference>
<protein>
    <recommendedName>
        <fullName evidence="4">COP9 signalosome complex subunit 3</fullName>
    </recommendedName>
</protein>
<name>A0A7R9ELP5_9NEOP</name>
<dbReference type="InterPro" id="IPR055089">
    <property type="entry name" value="COP9_N"/>
</dbReference>
<keyword evidence="6" id="KW-0736">Signalosome</keyword>
<dbReference type="PROSITE" id="PS50250">
    <property type="entry name" value="PCI"/>
    <property type="match status" value="1"/>
</dbReference>
<evidence type="ECO:0000256" key="4">
    <source>
        <dbReference type="ARBA" id="ARBA00014878"/>
    </source>
</evidence>
<dbReference type="Pfam" id="PF01399">
    <property type="entry name" value="PCI"/>
    <property type="match status" value="1"/>
</dbReference>
<comment type="subcellular location">
    <subcellularLocation>
        <location evidence="2">Cytoplasm</location>
    </subcellularLocation>
    <subcellularLocation>
        <location evidence="1">Nucleus</location>
    </subcellularLocation>
</comment>
<comment type="similarity">
    <text evidence="3">Belongs to the CSN3 family.</text>
</comment>